<dbReference type="Proteomes" id="UP000054549">
    <property type="component" value="Unassembled WGS sequence"/>
</dbReference>
<accession>A0A0C2SBZ0</accession>
<dbReference type="OrthoDB" id="1262810at2759"/>
<evidence type="ECO:0000313" key="2">
    <source>
        <dbReference type="Proteomes" id="UP000054549"/>
    </source>
</evidence>
<dbReference type="HOGENOM" id="CLU_816286_0_0_1"/>
<dbReference type="InParanoid" id="A0A0C2SBZ0"/>
<evidence type="ECO:0000313" key="1">
    <source>
        <dbReference type="EMBL" id="KIL60390.1"/>
    </source>
</evidence>
<dbReference type="EMBL" id="KN818299">
    <property type="protein sequence ID" value="KIL60390.1"/>
    <property type="molecule type" value="Genomic_DNA"/>
</dbReference>
<keyword evidence="2" id="KW-1185">Reference proteome</keyword>
<dbReference type="AlphaFoldDB" id="A0A0C2SBZ0"/>
<gene>
    <name evidence="1" type="ORF">M378DRAFT_180440</name>
</gene>
<dbReference type="STRING" id="946122.A0A0C2SBZ0"/>
<reference evidence="1 2" key="1">
    <citation type="submission" date="2014-04" db="EMBL/GenBank/DDBJ databases">
        <title>Evolutionary Origins and Diversification of the Mycorrhizal Mutualists.</title>
        <authorList>
            <consortium name="DOE Joint Genome Institute"/>
            <consortium name="Mycorrhizal Genomics Consortium"/>
            <person name="Kohler A."/>
            <person name="Kuo A."/>
            <person name="Nagy L.G."/>
            <person name="Floudas D."/>
            <person name="Copeland A."/>
            <person name="Barry K.W."/>
            <person name="Cichocki N."/>
            <person name="Veneault-Fourrey C."/>
            <person name="LaButti K."/>
            <person name="Lindquist E.A."/>
            <person name="Lipzen A."/>
            <person name="Lundell T."/>
            <person name="Morin E."/>
            <person name="Murat C."/>
            <person name="Riley R."/>
            <person name="Ohm R."/>
            <person name="Sun H."/>
            <person name="Tunlid A."/>
            <person name="Henrissat B."/>
            <person name="Grigoriev I.V."/>
            <person name="Hibbett D.S."/>
            <person name="Martin F."/>
        </authorList>
    </citation>
    <scope>NUCLEOTIDE SEQUENCE [LARGE SCALE GENOMIC DNA]</scope>
    <source>
        <strain evidence="1 2">Koide BX008</strain>
    </source>
</reference>
<protein>
    <submittedName>
        <fullName evidence="1">Uncharacterized protein</fullName>
    </submittedName>
</protein>
<organism evidence="1 2">
    <name type="scientific">Amanita muscaria (strain Koide BX008)</name>
    <dbReference type="NCBI Taxonomy" id="946122"/>
    <lineage>
        <taxon>Eukaryota</taxon>
        <taxon>Fungi</taxon>
        <taxon>Dikarya</taxon>
        <taxon>Basidiomycota</taxon>
        <taxon>Agaricomycotina</taxon>
        <taxon>Agaricomycetes</taxon>
        <taxon>Agaricomycetidae</taxon>
        <taxon>Agaricales</taxon>
        <taxon>Pluteineae</taxon>
        <taxon>Amanitaceae</taxon>
        <taxon>Amanita</taxon>
    </lineage>
</organism>
<name>A0A0C2SBZ0_AMAMK</name>
<sequence>MSRSSRHSKRTQFLLSEDFQDLAQDLERYGLKRQRRLDLSLFIAKPLIRCSELDLLKFIPRVDSQRPDYDNINTLLAPSQITTPEFEASAGVGKGRQIHRLTQLYAARIKRLAGLTDSTERMCIAGTSSNTRGDSAKTWPPEGITFGSPGHRDLTEILFLNVDDPESNDWTWHSASNLVIDLLDIGDMHGVKGFLRNYNELLKGAGVKNEQLKQYRLQTRRCIICAIASKICASLGTKVSWWPAIIITSGMKASPTLESDEPIRVEHSRMCVREAIDWFYVGKLSDLLISNSNNEEETKRRLELGLDMLSLADKWEVTDLHEQLQVFIINDQDFLNSYWV</sequence>
<proteinExistence type="predicted"/>